<dbReference type="Proteomes" id="UP000257317">
    <property type="component" value="Unassembled WGS sequence"/>
</dbReference>
<comment type="caution">
    <text evidence="1">The sequence shown here is derived from an EMBL/GenBank/DDBJ whole genome shotgun (WGS) entry which is preliminary data.</text>
</comment>
<keyword evidence="2" id="KW-1185">Reference proteome</keyword>
<evidence type="ECO:0000313" key="1">
    <source>
        <dbReference type="EMBL" id="GBG05506.1"/>
    </source>
</evidence>
<dbReference type="EMBL" id="BFBY01000018">
    <property type="protein sequence ID" value="GBG05506.1"/>
    <property type="molecule type" value="Genomic_DNA"/>
</dbReference>
<sequence length="60" mass="6913">MNYEEILTKLANGELSEYKIEAKDAFDFQEALRNFGRRQDITGIAQRGGSIIYKQAENQE</sequence>
<organism evidence="1 2">
    <name type="scientific">Lactobacillus rodentium</name>
    <dbReference type="NCBI Taxonomy" id="947835"/>
    <lineage>
        <taxon>Bacteria</taxon>
        <taxon>Bacillati</taxon>
        <taxon>Bacillota</taxon>
        <taxon>Bacilli</taxon>
        <taxon>Lactobacillales</taxon>
        <taxon>Lactobacillaceae</taxon>
        <taxon>Lactobacillus</taxon>
    </lineage>
</organism>
<name>A0A2Z6T7W7_9LACO</name>
<reference evidence="2" key="1">
    <citation type="submission" date="2018-03" db="EMBL/GenBank/DDBJ databases">
        <title>New taxa in the Lactobacillus gasseri group.</title>
        <authorList>
            <person name="Tanizawa Y."/>
            <person name="Tohno M."/>
            <person name="Endo A."/>
            <person name="Arita M."/>
        </authorList>
    </citation>
    <scope>NUCLEOTIDE SEQUENCE [LARGE SCALE GENOMIC DNA]</scope>
    <source>
        <strain evidence="2">DSM 24759</strain>
    </source>
</reference>
<accession>A0A2Z6T7W7</accession>
<evidence type="ECO:0000313" key="2">
    <source>
        <dbReference type="Proteomes" id="UP000257317"/>
    </source>
</evidence>
<protein>
    <submittedName>
        <fullName evidence="1">Uncharacterized protein</fullName>
    </submittedName>
</protein>
<gene>
    <name evidence="1" type="ORF">LrDSM24759_14200</name>
</gene>
<dbReference type="OrthoDB" id="2303846at2"/>
<proteinExistence type="predicted"/>
<dbReference type="AlphaFoldDB" id="A0A2Z6T7W7"/>
<dbReference type="RefSeq" id="WP_117118834.1">
    <property type="nucleotide sequence ID" value="NZ_BFBY01000018.1"/>
</dbReference>